<gene>
    <name evidence="2" type="ORF">GQ55_3G391200</name>
</gene>
<evidence type="ECO:0000313" key="2">
    <source>
        <dbReference type="EMBL" id="PUZ66958.1"/>
    </source>
</evidence>
<evidence type="ECO:0000256" key="1">
    <source>
        <dbReference type="SAM" id="SignalP"/>
    </source>
</evidence>
<keyword evidence="3" id="KW-1185">Reference proteome</keyword>
<dbReference type="Proteomes" id="UP000244336">
    <property type="component" value="Chromosome 3"/>
</dbReference>
<dbReference type="Gramene" id="PUZ66958">
    <property type="protein sequence ID" value="PUZ66958"/>
    <property type="gene ID" value="GQ55_3G391200"/>
</dbReference>
<protein>
    <recommendedName>
        <fullName evidence="4">Acidic protein</fullName>
    </recommendedName>
</protein>
<evidence type="ECO:0008006" key="4">
    <source>
        <dbReference type="Google" id="ProtNLM"/>
    </source>
</evidence>
<evidence type="ECO:0000313" key="3">
    <source>
        <dbReference type="Proteomes" id="UP000244336"/>
    </source>
</evidence>
<reference evidence="2 3" key="1">
    <citation type="submission" date="2018-04" db="EMBL/GenBank/DDBJ databases">
        <title>WGS assembly of Panicum hallii var. hallii HAL2.</title>
        <authorList>
            <person name="Lovell J."/>
            <person name="Jenkins J."/>
            <person name="Lowry D."/>
            <person name="Mamidi S."/>
            <person name="Sreedasyam A."/>
            <person name="Weng X."/>
            <person name="Barry K."/>
            <person name="Bonette J."/>
            <person name="Campitelli B."/>
            <person name="Daum C."/>
            <person name="Gordon S."/>
            <person name="Gould B."/>
            <person name="Lipzen A."/>
            <person name="MacQueen A."/>
            <person name="Palacio-Mejia J."/>
            <person name="Plott C."/>
            <person name="Shakirov E."/>
            <person name="Shu S."/>
            <person name="Yoshinaga Y."/>
            <person name="Zane M."/>
            <person name="Rokhsar D."/>
            <person name="Grimwood J."/>
            <person name="Schmutz J."/>
            <person name="Juenger T."/>
        </authorList>
    </citation>
    <scope>NUCLEOTIDE SEQUENCE [LARGE SCALE GENOMIC DNA]</scope>
    <source>
        <strain evidence="3">cv. HAL2</strain>
    </source>
</reference>
<accession>A0A2T7EGJ9</accession>
<dbReference type="EMBL" id="CM009751">
    <property type="protein sequence ID" value="PUZ66958.1"/>
    <property type="molecule type" value="Genomic_DNA"/>
</dbReference>
<dbReference type="AlphaFoldDB" id="A0A2T7EGJ9"/>
<dbReference type="OrthoDB" id="10491447at2759"/>
<organism evidence="2 3">
    <name type="scientific">Panicum hallii var. hallii</name>
    <dbReference type="NCBI Taxonomy" id="1504633"/>
    <lineage>
        <taxon>Eukaryota</taxon>
        <taxon>Viridiplantae</taxon>
        <taxon>Streptophyta</taxon>
        <taxon>Embryophyta</taxon>
        <taxon>Tracheophyta</taxon>
        <taxon>Spermatophyta</taxon>
        <taxon>Magnoliopsida</taxon>
        <taxon>Liliopsida</taxon>
        <taxon>Poales</taxon>
        <taxon>Poaceae</taxon>
        <taxon>PACMAD clade</taxon>
        <taxon>Panicoideae</taxon>
        <taxon>Panicodae</taxon>
        <taxon>Paniceae</taxon>
        <taxon>Panicinae</taxon>
        <taxon>Panicum</taxon>
        <taxon>Panicum sect. Panicum</taxon>
    </lineage>
</organism>
<name>A0A2T7EGJ9_9POAL</name>
<feature type="chain" id="PRO_5015568294" description="Acidic protein" evidence="1">
    <location>
        <begin position="33"/>
        <end position="70"/>
    </location>
</feature>
<keyword evidence="1" id="KW-0732">Signal</keyword>
<feature type="signal peptide" evidence="1">
    <location>
        <begin position="1"/>
        <end position="32"/>
    </location>
</feature>
<sequence length="70" mass="7220">MALAAATHKGGAFATCIVLILIPSLLGKPATAAYCSDYCASQCRSVCNNAVTSCCGNVRNSVMQQCTRSC</sequence>
<proteinExistence type="predicted"/>